<proteinExistence type="predicted"/>
<evidence type="ECO:0000313" key="2">
    <source>
        <dbReference type="Proteomes" id="UP000887574"/>
    </source>
</evidence>
<dbReference type="SMART" id="SM00612">
    <property type="entry name" value="Kelch"/>
    <property type="match status" value="5"/>
</dbReference>
<protein>
    <submittedName>
        <fullName evidence="3">Uncharacterized protein</fullName>
    </submittedName>
</protein>
<dbReference type="AlphaFoldDB" id="A0A915CUC5"/>
<dbReference type="InterPro" id="IPR015915">
    <property type="entry name" value="Kelch-typ_b-propeller"/>
</dbReference>
<dbReference type="PRINTS" id="PR00501">
    <property type="entry name" value="KELCHREPEAT"/>
</dbReference>
<evidence type="ECO:0000256" key="1">
    <source>
        <dbReference type="ARBA" id="ARBA00022441"/>
    </source>
</evidence>
<dbReference type="Pfam" id="PF01344">
    <property type="entry name" value="Kelch_1"/>
    <property type="match status" value="2"/>
</dbReference>
<accession>A0A915CUC5</accession>
<dbReference type="Proteomes" id="UP000887574">
    <property type="component" value="Unplaced"/>
</dbReference>
<dbReference type="InterPro" id="IPR006652">
    <property type="entry name" value="Kelch_1"/>
</dbReference>
<sequence>MSQARCAIGAVFLNGQIVIFGGYNRGECLNSAEEYDVLKEVWRPLPNMCTERGRFDSAVVDGKVYAIAGSNGNNDLKICECYDPKLGQWTPIKSLSKARSHNGCATLDGLIYCLGGSSDQVVLKDCERYDPQKDDWRGLVVCCGGTDRWSCLDTVEAYEPRTDSWRVLAKLNTPRRGCAVSVIRDNLYVIGGHDGTQSLASVEVLEHPNANWRPGPSLTTPRANTHAVVTAANSIYVIGGFNNGNQFLSTIEVLENEPLGWRSWQRASVNLESSVIDEAPDNGQENENQNNVIKQTELKDSSSTETLTAKNTMPTFLNFISIYIIPIPLDNYLGQYMEMFSMLDAAFCAIIYTKIFRYMETHDVDPAMLRKCDELDEFLAKERIKKMKQNQITNYFCPAD</sequence>
<reference evidence="3" key="1">
    <citation type="submission" date="2022-11" db="UniProtKB">
        <authorList>
            <consortium name="WormBaseParasite"/>
        </authorList>
    </citation>
    <scope>IDENTIFICATION</scope>
</reference>
<keyword evidence="1" id="KW-0880">Kelch repeat</keyword>
<keyword evidence="2" id="KW-1185">Reference proteome</keyword>
<dbReference type="WBParaSite" id="jg12735">
    <property type="protein sequence ID" value="jg12735"/>
    <property type="gene ID" value="jg12735"/>
</dbReference>
<dbReference type="Pfam" id="PF24681">
    <property type="entry name" value="Kelch_KLHDC2_KLHL20_DRC7"/>
    <property type="match status" value="1"/>
</dbReference>
<dbReference type="SUPFAM" id="SSF50965">
    <property type="entry name" value="Galactose oxidase, central domain"/>
    <property type="match status" value="2"/>
</dbReference>
<dbReference type="PANTHER" id="PTHR45632:SF17">
    <property type="entry name" value="KELCH-LIKE PROTEIN 31"/>
    <property type="match status" value="1"/>
</dbReference>
<name>A0A915CUC5_9BILA</name>
<dbReference type="Gene3D" id="2.120.10.80">
    <property type="entry name" value="Kelch-type beta propeller"/>
    <property type="match status" value="2"/>
</dbReference>
<dbReference type="PANTHER" id="PTHR45632">
    <property type="entry name" value="LD33804P"/>
    <property type="match status" value="1"/>
</dbReference>
<evidence type="ECO:0000313" key="3">
    <source>
        <dbReference type="WBParaSite" id="jg12735"/>
    </source>
</evidence>
<dbReference type="InterPro" id="IPR011043">
    <property type="entry name" value="Gal_Oxase/kelch_b-propeller"/>
</dbReference>
<organism evidence="2 3">
    <name type="scientific">Ditylenchus dipsaci</name>
    <dbReference type="NCBI Taxonomy" id="166011"/>
    <lineage>
        <taxon>Eukaryota</taxon>
        <taxon>Metazoa</taxon>
        <taxon>Ecdysozoa</taxon>
        <taxon>Nematoda</taxon>
        <taxon>Chromadorea</taxon>
        <taxon>Rhabditida</taxon>
        <taxon>Tylenchina</taxon>
        <taxon>Tylenchomorpha</taxon>
        <taxon>Sphaerularioidea</taxon>
        <taxon>Anguinidae</taxon>
        <taxon>Anguininae</taxon>
        <taxon>Ditylenchus</taxon>
    </lineage>
</organism>